<organism evidence="2 3">
    <name type="scientific">Candidatus Limisoma faecipullorum</name>
    <dbReference type="NCBI Taxonomy" id="2840854"/>
    <lineage>
        <taxon>Bacteria</taxon>
        <taxon>Pseudomonadati</taxon>
        <taxon>Bacteroidota</taxon>
        <taxon>Bacteroidia</taxon>
        <taxon>Bacteroidales</taxon>
        <taxon>Candidatus Limisoma</taxon>
    </lineage>
</organism>
<comment type="caution">
    <text evidence="2">The sequence shown here is derived from an EMBL/GenBank/DDBJ whole genome shotgun (WGS) entry which is preliminary data.</text>
</comment>
<feature type="chain" id="PRO_5038451624" evidence="1">
    <location>
        <begin position="21"/>
        <end position="569"/>
    </location>
</feature>
<protein>
    <submittedName>
        <fullName evidence="2">T9SS type A sorting domain-containing protein</fullName>
    </submittedName>
</protein>
<dbReference type="Proteomes" id="UP000823598">
    <property type="component" value="Unassembled WGS sequence"/>
</dbReference>
<dbReference type="AlphaFoldDB" id="A0A9D9IQ44"/>
<keyword evidence="1" id="KW-0732">Signal</keyword>
<feature type="signal peptide" evidence="1">
    <location>
        <begin position="1"/>
        <end position="20"/>
    </location>
</feature>
<dbReference type="InterPro" id="IPR026444">
    <property type="entry name" value="Secre_tail"/>
</dbReference>
<dbReference type="NCBIfam" id="TIGR04183">
    <property type="entry name" value="Por_Secre_tail"/>
    <property type="match status" value="1"/>
</dbReference>
<reference evidence="2" key="1">
    <citation type="submission" date="2020-10" db="EMBL/GenBank/DDBJ databases">
        <authorList>
            <person name="Gilroy R."/>
        </authorList>
    </citation>
    <scope>NUCLEOTIDE SEQUENCE</scope>
    <source>
        <strain evidence="2">6919</strain>
    </source>
</reference>
<name>A0A9D9IQ44_9BACT</name>
<evidence type="ECO:0000256" key="1">
    <source>
        <dbReference type="SAM" id="SignalP"/>
    </source>
</evidence>
<dbReference type="EMBL" id="JADIMC010000053">
    <property type="protein sequence ID" value="MBO8476226.1"/>
    <property type="molecule type" value="Genomic_DNA"/>
</dbReference>
<sequence>MKKSLLFVAMSVAVAAGATAEVKTSASVGFDASLVSKQMPVSDLKLQSLLNREVKPLKMEKAELSKPSKVNENLSVAYDAPAGAYYISPSIEFGAYSGAWLLVAPYMEYTWMNMSTASGDSSWEYGIGDATSNYEAATYYSNDRDLTFAYDDMVYSNTPTLKIGEKSWNLAVKGQTQTGEYVLGGTVVSSGLPQINSDFMGITAMPFTLYTAITGAGADGNGYWFGDAGREEGITGIGLAFSAPVTPYYLETAYTFATNVSLKNSARLTMTLYDFTNGEKGEVLATGYANANDVTALGSDGEGGTVSSIEFKFYQEDALGGLSQIALSIDKAVYAEISGYGTTDASVESFFLFADVDRDQTEYSNYYLKNCGYISAGEDMFIPVSEYFTTPFYSAPLICFNAILGSFVMDEDVLTFDVAGEAKEVAFKSNFIVSTLITYTELPDWISVGYNDEADQYFVVEVDALPSGVSGRSFDLELGTQYGGYDKIRIQQGVAGVAGVEVSANKVNVVNGNFEVEAASATSVDVYNVAGQKVASAAIEGTTVVPAQDLAKGLYILKFNDNTAVKVMK</sequence>
<gene>
    <name evidence="2" type="ORF">IAB88_04470</name>
</gene>
<proteinExistence type="predicted"/>
<reference evidence="2" key="2">
    <citation type="journal article" date="2021" name="PeerJ">
        <title>Extensive microbial diversity within the chicken gut microbiome revealed by metagenomics and culture.</title>
        <authorList>
            <person name="Gilroy R."/>
            <person name="Ravi A."/>
            <person name="Getino M."/>
            <person name="Pursley I."/>
            <person name="Horton D.L."/>
            <person name="Alikhan N.F."/>
            <person name="Baker D."/>
            <person name="Gharbi K."/>
            <person name="Hall N."/>
            <person name="Watson M."/>
            <person name="Adriaenssens E.M."/>
            <person name="Foster-Nyarko E."/>
            <person name="Jarju S."/>
            <person name="Secka A."/>
            <person name="Antonio M."/>
            <person name="Oren A."/>
            <person name="Chaudhuri R.R."/>
            <person name="La Ragione R."/>
            <person name="Hildebrand F."/>
            <person name="Pallen M.J."/>
        </authorList>
    </citation>
    <scope>NUCLEOTIDE SEQUENCE</scope>
    <source>
        <strain evidence="2">6919</strain>
    </source>
</reference>
<evidence type="ECO:0000313" key="2">
    <source>
        <dbReference type="EMBL" id="MBO8476226.1"/>
    </source>
</evidence>
<accession>A0A9D9IQ44</accession>
<evidence type="ECO:0000313" key="3">
    <source>
        <dbReference type="Proteomes" id="UP000823598"/>
    </source>
</evidence>